<evidence type="ECO:0000256" key="7">
    <source>
        <dbReference type="ARBA" id="ARBA00022838"/>
    </source>
</evidence>
<dbReference type="CDD" id="cd23784">
    <property type="entry name" value="RWD_Spc25"/>
    <property type="match status" value="1"/>
</dbReference>
<protein>
    <recommendedName>
        <fullName evidence="11">Kinetochore protein SPC25</fullName>
    </recommendedName>
</protein>
<reference evidence="15" key="1">
    <citation type="submission" date="2016-03" db="EMBL/GenBank/DDBJ databases">
        <authorList>
            <person name="Devillers Hugo."/>
        </authorList>
    </citation>
    <scope>NUCLEOTIDE SEQUENCE [LARGE SCALE GENOMIC DNA]</scope>
</reference>
<evidence type="ECO:0000256" key="3">
    <source>
        <dbReference type="ARBA" id="ARBA00011562"/>
    </source>
</evidence>
<evidence type="ECO:0000313" key="15">
    <source>
        <dbReference type="Proteomes" id="UP000189911"/>
    </source>
</evidence>
<evidence type="ECO:0000256" key="8">
    <source>
        <dbReference type="ARBA" id="ARBA00023054"/>
    </source>
</evidence>
<evidence type="ECO:0000256" key="11">
    <source>
        <dbReference type="RuleBase" id="RU367150"/>
    </source>
</evidence>
<evidence type="ECO:0000256" key="10">
    <source>
        <dbReference type="ARBA" id="ARBA00023328"/>
    </source>
</evidence>
<keyword evidence="9 11" id="KW-0131">Cell cycle</keyword>
<organism evidence="14 15">
    <name type="scientific">Lachancea nothofagi CBS 11611</name>
    <dbReference type="NCBI Taxonomy" id="1266666"/>
    <lineage>
        <taxon>Eukaryota</taxon>
        <taxon>Fungi</taxon>
        <taxon>Dikarya</taxon>
        <taxon>Ascomycota</taxon>
        <taxon>Saccharomycotina</taxon>
        <taxon>Saccharomycetes</taxon>
        <taxon>Saccharomycetales</taxon>
        <taxon>Saccharomycetaceae</taxon>
        <taxon>Lachancea</taxon>
    </lineage>
</organism>
<dbReference type="Pfam" id="PF08234">
    <property type="entry name" value="Spindle_Spc25"/>
    <property type="match status" value="1"/>
</dbReference>
<evidence type="ECO:0000256" key="12">
    <source>
        <dbReference type="SAM" id="Coils"/>
    </source>
</evidence>
<dbReference type="OrthoDB" id="4056921at2759"/>
<dbReference type="GO" id="GO:0051301">
    <property type="term" value="P:cell division"/>
    <property type="evidence" value="ECO:0007669"/>
    <property type="project" value="UniProtKB-UniRule"/>
</dbReference>
<evidence type="ECO:0000256" key="1">
    <source>
        <dbReference type="ARBA" id="ARBA00002772"/>
    </source>
</evidence>
<dbReference type="EMBL" id="LT598453">
    <property type="protein sequence ID" value="SCV03068.1"/>
    <property type="molecule type" value="Genomic_DNA"/>
</dbReference>
<keyword evidence="8 12" id="KW-0175">Coiled coil</keyword>
<dbReference type="GO" id="GO:0031262">
    <property type="term" value="C:Ndc80 complex"/>
    <property type="evidence" value="ECO:0007669"/>
    <property type="project" value="InterPro"/>
</dbReference>
<keyword evidence="10 11" id="KW-0137">Centromere</keyword>
<keyword evidence="4 11" id="KW-0158">Chromosome</keyword>
<comment type="similarity">
    <text evidence="2 11">Belongs to the SPC25 family.</text>
</comment>
<sequence>MAINQFVELQKEMEEFQDRLRLALEDRKLNLMKMVDEYRQDIDRLELRQQESKRRLMHLKSEEKAVKDEIESSERQKDENAAKMEVYRLRKQKLESEKVNLTTDSKELQQLLAQKQDEIHHKRQLLQRQQLRDLAEVQTYSQILGLTIEAPKPEVLQFVFHRVSESDPTLTCEICLDLSQELYRLSGTQPGLTKDALQDLELHLNNTGDLAQFLKASRTALIDALPSRAT</sequence>
<comment type="subcellular location">
    <subcellularLocation>
        <location evidence="11">Nucleus</location>
    </subcellularLocation>
    <subcellularLocation>
        <location evidence="11">Chromosome</location>
        <location evidence="11">Centromere</location>
        <location evidence="11">Kinetochore</location>
    </subcellularLocation>
</comment>
<evidence type="ECO:0000256" key="6">
    <source>
        <dbReference type="ARBA" id="ARBA00022776"/>
    </source>
</evidence>
<comment type="function">
    <text evidence="1 11">Acts as a component of the essential kinetochore-associated NDC80 complex, which is required for chromosome segregation and spindle checkpoint activity.</text>
</comment>
<dbReference type="Proteomes" id="UP000189911">
    <property type="component" value="Chromosome G"/>
</dbReference>
<comment type="subunit">
    <text evidence="3">Component of the NDC80 complex, which consists of NDC80, NUF2, SPC24 and SPC25.</text>
</comment>
<gene>
    <name evidence="14" type="ORF">LANO_0G01948G</name>
</gene>
<accession>A0A1G4KFG2</accession>
<dbReference type="GO" id="GO:0005634">
    <property type="term" value="C:nucleus"/>
    <property type="evidence" value="ECO:0007669"/>
    <property type="project" value="UniProtKB-SubCell"/>
</dbReference>
<dbReference type="Gene3D" id="3.30.457.50">
    <property type="entry name" value="Chromosome segregation protein Spc25"/>
    <property type="match status" value="1"/>
</dbReference>
<dbReference type="InterPro" id="IPR045143">
    <property type="entry name" value="Spc25"/>
</dbReference>
<proteinExistence type="inferred from homology"/>
<evidence type="ECO:0000256" key="9">
    <source>
        <dbReference type="ARBA" id="ARBA00023306"/>
    </source>
</evidence>
<feature type="domain" description="Chromosome segregation protein Spc25 C-terminal" evidence="13">
    <location>
        <begin position="152"/>
        <end position="221"/>
    </location>
</feature>
<keyword evidence="15" id="KW-1185">Reference proteome</keyword>
<keyword evidence="11" id="KW-0539">Nucleus</keyword>
<keyword evidence="5 11" id="KW-0132">Cell division</keyword>
<dbReference type="GO" id="GO:0007059">
    <property type="term" value="P:chromosome segregation"/>
    <property type="evidence" value="ECO:0007669"/>
    <property type="project" value="InterPro"/>
</dbReference>
<dbReference type="AlphaFoldDB" id="A0A1G4KFG2"/>
<dbReference type="InterPro" id="IPR013255">
    <property type="entry name" value="Spc25_C"/>
</dbReference>
<evidence type="ECO:0000313" key="14">
    <source>
        <dbReference type="EMBL" id="SCV03068.1"/>
    </source>
</evidence>
<evidence type="ECO:0000256" key="5">
    <source>
        <dbReference type="ARBA" id="ARBA00022618"/>
    </source>
</evidence>
<feature type="coiled-coil region" evidence="12">
    <location>
        <begin position="6"/>
        <end position="118"/>
    </location>
</feature>
<evidence type="ECO:0000256" key="4">
    <source>
        <dbReference type="ARBA" id="ARBA00022454"/>
    </source>
</evidence>
<name>A0A1G4KFG2_9SACH</name>
<evidence type="ECO:0000256" key="2">
    <source>
        <dbReference type="ARBA" id="ARBA00006379"/>
    </source>
</evidence>
<dbReference type="PANTHER" id="PTHR14281:SF0">
    <property type="entry name" value="KINETOCHORE PROTEIN SPC25"/>
    <property type="match status" value="1"/>
</dbReference>
<keyword evidence="7 11" id="KW-0995">Kinetochore</keyword>
<dbReference type="PANTHER" id="PTHR14281">
    <property type="entry name" value="KINETOCHORE PROTEIN SPC25-RELATED"/>
    <property type="match status" value="1"/>
</dbReference>
<evidence type="ECO:0000259" key="13">
    <source>
        <dbReference type="Pfam" id="PF08234"/>
    </source>
</evidence>
<keyword evidence="6 11" id="KW-0498">Mitosis</keyword>